<evidence type="ECO:0000313" key="3">
    <source>
        <dbReference type="EMBL" id="KAL3272119.1"/>
    </source>
</evidence>
<evidence type="ECO:0000259" key="2">
    <source>
        <dbReference type="PROSITE" id="PS50157"/>
    </source>
</evidence>
<dbReference type="InterPro" id="IPR013087">
    <property type="entry name" value="Znf_C2H2_type"/>
</dbReference>
<keyword evidence="1" id="KW-0862">Zinc</keyword>
<dbReference type="Pfam" id="PF13894">
    <property type="entry name" value="zf-C2H2_4"/>
    <property type="match status" value="1"/>
</dbReference>
<gene>
    <name evidence="3" type="ORF">HHI36_022582</name>
</gene>
<name>A0ABD2N1G9_9CUCU</name>
<reference evidence="3 4" key="1">
    <citation type="journal article" date="2021" name="BMC Biol.">
        <title>Horizontally acquired antibacterial genes associated with adaptive radiation of ladybird beetles.</title>
        <authorList>
            <person name="Li H.S."/>
            <person name="Tang X.F."/>
            <person name="Huang Y.H."/>
            <person name="Xu Z.Y."/>
            <person name="Chen M.L."/>
            <person name="Du X.Y."/>
            <person name="Qiu B.Y."/>
            <person name="Chen P.T."/>
            <person name="Zhang W."/>
            <person name="Slipinski A."/>
            <person name="Escalona H.E."/>
            <person name="Waterhouse R.M."/>
            <person name="Zwick A."/>
            <person name="Pang H."/>
        </authorList>
    </citation>
    <scope>NUCLEOTIDE SEQUENCE [LARGE SCALE GENOMIC DNA]</scope>
    <source>
        <strain evidence="3">SYSU2018</strain>
    </source>
</reference>
<dbReference type="Gene3D" id="3.30.160.60">
    <property type="entry name" value="Classic Zinc Finger"/>
    <property type="match status" value="1"/>
</dbReference>
<accession>A0ABD2N1G9</accession>
<dbReference type="PROSITE" id="PS50157">
    <property type="entry name" value="ZINC_FINGER_C2H2_2"/>
    <property type="match status" value="1"/>
</dbReference>
<dbReference type="AlphaFoldDB" id="A0ABD2N1G9"/>
<dbReference type="GO" id="GO:0008270">
    <property type="term" value="F:zinc ion binding"/>
    <property type="evidence" value="ECO:0007669"/>
    <property type="project" value="UniProtKB-KW"/>
</dbReference>
<keyword evidence="4" id="KW-1185">Reference proteome</keyword>
<keyword evidence="1" id="KW-0863">Zinc-finger</keyword>
<protein>
    <recommendedName>
        <fullName evidence="2">C2H2-type domain-containing protein</fullName>
    </recommendedName>
</protein>
<dbReference type="Proteomes" id="UP001516400">
    <property type="component" value="Unassembled WGS sequence"/>
</dbReference>
<keyword evidence="1" id="KW-0479">Metal-binding</keyword>
<organism evidence="3 4">
    <name type="scientific">Cryptolaemus montrouzieri</name>
    <dbReference type="NCBI Taxonomy" id="559131"/>
    <lineage>
        <taxon>Eukaryota</taxon>
        <taxon>Metazoa</taxon>
        <taxon>Ecdysozoa</taxon>
        <taxon>Arthropoda</taxon>
        <taxon>Hexapoda</taxon>
        <taxon>Insecta</taxon>
        <taxon>Pterygota</taxon>
        <taxon>Neoptera</taxon>
        <taxon>Endopterygota</taxon>
        <taxon>Coleoptera</taxon>
        <taxon>Polyphaga</taxon>
        <taxon>Cucujiformia</taxon>
        <taxon>Coccinelloidea</taxon>
        <taxon>Coccinellidae</taxon>
        <taxon>Scymninae</taxon>
        <taxon>Scymnini</taxon>
        <taxon>Cryptolaemus</taxon>
    </lineage>
</organism>
<comment type="caution">
    <text evidence="3">The sequence shown here is derived from an EMBL/GenBank/DDBJ whole genome shotgun (WGS) entry which is preliminary data.</text>
</comment>
<evidence type="ECO:0000256" key="1">
    <source>
        <dbReference type="PROSITE-ProRule" id="PRU00042"/>
    </source>
</evidence>
<feature type="domain" description="C2H2-type" evidence="2">
    <location>
        <begin position="35"/>
        <end position="58"/>
    </location>
</feature>
<dbReference type="SUPFAM" id="SSF57667">
    <property type="entry name" value="beta-beta-alpha zinc fingers"/>
    <property type="match status" value="1"/>
</dbReference>
<evidence type="ECO:0000313" key="4">
    <source>
        <dbReference type="Proteomes" id="UP001516400"/>
    </source>
</evidence>
<proteinExistence type="predicted"/>
<dbReference type="InterPro" id="IPR036236">
    <property type="entry name" value="Znf_C2H2_sf"/>
</dbReference>
<dbReference type="EMBL" id="JABFTP020000042">
    <property type="protein sequence ID" value="KAL3272119.1"/>
    <property type="molecule type" value="Genomic_DNA"/>
</dbReference>
<sequence>MVICICGKNFASDEGLRTHIRRLWCRGPPQDNNTNNCSTCGRDFNTYAGLRQHVRRAHPAVYNHELETRYEEHDRVEKWTDEDYIRMANLEIVYQGRFINQYLLP</sequence>
<dbReference type="PROSITE" id="PS00028">
    <property type="entry name" value="ZINC_FINGER_C2H2_1"/>
    <property type="match status" value="1"/>
</dbReference>